<evidence type="ECO:0000256" key="8">
    <source>
        <dbReference type="ARBA" id="ARBA00023002"/>
    </source>
</evidence>
<feature type="transmembrane region" description="Helical" evidence="10">
    <location>
        <begin position="380"/>
        <end position="399"/>
    </location>
</feature>
<feature type="transmembrane region" description="Helical" evidence="10">
    <location>
        <begin position="349"/>
        <end position="368"/>
    </location>
</feature>
<evidence type="ECO:0000313" key="13">
    <source>
        <dbReference type="Proteomes" id="UP000435036"/>
    </source>
</evidence>
<sequence length="504" mass="56104">MNVLVLLGHPRTDSYCAALAAAYVRGAQASGAQVELLEIANLDFEVHVKVPSPQKQEAEPDIIRARTLITWADHLAFVFPIWWGSMPALLKGFLDRVLVPGFAFRELQFDSYAKLLSPRSAQLICSMDTPPLIDRIINRSSAINALSVATLRFCGISPVRVMRISPIKHASEEQLKQRLDQAYAIGKQLESGVKTPFEKAWSKLSPWLKAIRLQFYPMTFFAYASGAFAAANSIGAFHTYTFILAYLLLFVLEAMVVFSNDYCDFETDRRNRTYSMFTGGSRVLHDGSISKPQLKKGIQYSGLIFIALALLLLAIAPLPQWQTALLIVFLFCCTMAYTAAPLKLSYHGLGELTVGFTHSFMSILFGYYLQNGSFQNPYPWLLGIPLFFSILPAILMAGVPDAEADKSVAKNTLTVLLGKTKVTFLAVGSILLCLLSTLLLKENGLLADAYGNLIYLSFLHAAWLIYLLLQFAHKKQKPARIDSLLALALAFILWYALIPYFNLR</sequence>
<feature type="transmembrane region" description="Helical" evidence="10">
    <location>
        <begin position="484"/>
        <end position="501"/>
    </location>
</feature>
<dbReference type="AlphaFoldDB" id="A0A6N8L2R5"/>
<dbReference type="PANTHER" id="PTHR10204">
    <property type="entry name" value="NAD P H OXIDOREDUCTASE-RELATED"/>
    <property type="match status" value="1"/>
</dbReference>
<dbReference type="InterPro" id="IPR026046">
    <property type="entry name" value="UBIAD1"/>
</dbReference>
<comment type="caution">
    <text evidence="12">The sequence shown here is derived from an EMBL/GenBank/DDBJ whole genome shotgun (WGS) entry which is preliminary data.</text>
</comment>
<keyword evidence="4" id="KW-0474">Menaquinone biosynthesis</keyword>
<comment type="subcellular location">
    <subcellularLocation>
        <location evidence="1">Membrane</location>
        <topology evidence="1">Multi-pass membrane protein</topology>
    </subcellularLocation>
</comment>
<keyword evidence="7 10" id="KW-1133">Transmembrane helix</keyword>
<evidence type="ECO:0000256" key="4">
    <source>
        <dbReference type="ARBA" id="ARBA00022428"/>
    </source>
</evidence>
<dbReference type="Proteomes" id="UP000435036">
    <property type="component" value="Unassembled WGS sequence"/>
</dbReference>
<dbReference type="InterPro" id="IPR029039">
    <property type="entry name" value="Flavoprotein-like_sf"/>
</dbReference>
<comment type="similarity">
    <text evidence="3">Belongs to the NAD(P)H dehydrogenase (quinone) family.</text>
</comment>
<dbReference type="GO" id="GO:0003955">
    <property type="term" value="F:NAD(P)H dehydrogenase (quinone) activity"/>
    <property type="evidence" value="ECO:0007669"/>
    <property type="project" value="TreeGrafter"/>
</dbReference>
<dbReference type="GO" id="GO:0009234">
    <property type="term" value="P:menaquinone biosynthetic process"/>
    <property type="evidence" value="ECO:0007669"/>
    <property type="project" value="UniProtKB-UniPathway"/>
</dbReference>
<feature type="transmembrane region" description="Helical" evidence="10">
    <location>
        <begin position="452"/>
        <end position="472"/>
    </location>
</feature>
<dbReference type="GO" id="GO:0016020">
    <property type="term" value="C:membrane"/>
    <property type="evidence" value="ECO:0007669"/>
    <property type="project" value="UniProtKB-SubCell"/>
</dbReference>
<keyword evidence="6 10" id="KW-0812">Transmembrane</keyword>
<gene>
    <name evidence="12" type="ORF">GQF63_18470</name>
</gene>
<proteinExistence type="inferred from homology"/>
<dbReference type="PANTHER" id="PTHR10204:SF34">
    <property type="entry name" value="NAD(P)H DEHYDROGENASE [QUINONE] 1 ISOFORM 1"/>
    <property type="match status" value="1"/>
</dbReference>
<dbReference type="Pfam" id="PF01040">
    <property type="entry name" value="UbiA"/>
    <property type="match status" value="1"/>
</dbReference>
<evidence type="ECO:0000256" key="3">
    <source>
        <dbReference type="ARBA" id="ARBA00006252"/>
    </source>
</evidence>
<reference evidence="12 13" key="1">
    <citation type="submission" date="2019-12" db="EMBL/GenBank/DDBJ databases">
        <authorList>
            <person name="Dong K."/>
        </authorList>
    </citation>
    <scope>NUCLEOTIDE SEQUENCE [LARGE SCALE GENOMIC DNA]</scope>
    <source>
        <strain evidence="12 13">JCM 31225</strain>
    </source>
</reference>
<dbReference type="InterPro" id="IPR003680">
    <property type="entry name" value="Flavodoxin_fold"/>
</dbReference>
<evidence type="ECO:0000256" key="7">
    <source>
        <dbReference type="ARBA" id="ARBA00022989"/>
    </source>
</evidence>
<evidence type="ECO:0000313" key="12">
    <source>
        <dbReference type="EMBL" id="MVZ64013.1"/>
    </source>
</evidence>
<feature type="transmembrane region" description="Helical" evidence="10">
    <location>
        <begin position="243"/>
        <end position="263"/>
    </location>
</feature>
<dbReference type="Gene3D" id="3.40.50.360">
    <property type="match status" value="1"/>
</dbReference>
<dbReference type="Gene3D" id="1.10.357.140">
    <property type="entry name" value="UbiA prenyltransferase"/>
    <property type="match status" value="1"/>
</dbReference>
<dbReference type="GO" id="GO:0004659">
    <property type="term" value="F:prenyltransferase activity"/>
    <property type="evidence" value="ECO:0007669"/>
    <property type="project" value="InterPro"/>
</dbReference>
<feature type="transmembrane region" description="Helical" evidence="10">
    <location>
        <begin position="300"/>
        <end position="318"/>
    </location>
</feature>
<name>A0A6N8L2R5_9SPHI</name>
<dbReference type="EMBL" id="WSQA01000019">
    <property type="protein sequence ID" value="MVZ64013.1"/>
    <property type="molecule type" value="Genomic_DNA"/>
</dbReference>
<feature type="domain" description="Flavodoxin-like fold" evidence="11">
    <location>
        <begin position="1"/>
        <end position="182"/>
    </location>
</feature>
<evidence type="ECO:0000256" key="9">
    <source>
        <dbReference type="ARBA" id="ARBA00023136"/>
    </source>
</evidence>
<comment type="pathway">
    <text evidence="2">Quinol/quinone metabolism; menaquinone biosynthesis.</text>
</comment>
<dbReference type="InterPro" id="IPR044878">
    <property type="entry name" value="UbiA_sf"/>
</dbReference>
<dbReference type="CDD" id="cd13962">
    <property type="entry name" value="PT_UbiA_UBIAD1"/>
    <property type="match status" value="1"/>
</dbReference>
<accession>A0A6N8L2R5</accession>
<evidence type="ECO:0000256" key="5">
    <source>
        <dbReference type="ARBA" id="ARBA00022475"/>
    </source>
</evidence>
<evidence type="ECO:0000256" key="10">
    <source>
        <dbReference type="SAM" id="Phobius"/>
    </source>
</evidence>
<feature type="transmembrane region" description="Helical" evidence="10">
    <location>
        <begin position="215"/>
        <end position="237"/>
    </location>
</feature>
<evidence type="ECO:0000259" key="11">
    <source>
        <dbReference type="Pfam" id="PF02525"/>
    </source>
</evidence>
<dbReference type="RefSeq" id="WP_160370732.1">
    <property type="nucleotide sequence ID" value="NZ_WSQA01000019.1"/>
</dbReference>
<protein>
    <submittedName>
        <fullName evidence="12">NAD(P)H dehydrogenase</fullName>
    </submittedName>
</protein>
<dbReference type="InterPro" id="IPR000537">
    <property type="entry name" value="UbiA_prenyltransferase"/>
</dbReference>
<evidence type="ECO:0000256" key="6">
    <source>
        <dbReference type="ARBA" id="ARBA00022692"/>
    </source>
</evidence>
<keyword evidence="5" id="KW-1003">Cell membrane</keyword>
<dbReference type="GO" id="GO:0005829">
    <property type="term" value="C:cytosol"/>
    <property type="evidence" value="ECO:0007669"/>
    <property type="project" value="TreeGrafter"/>
</dbReference>
<dbReference type="Pfam" id="PF02525">
    <property type="entry name" value="Flavodoxin_2"/>
    <property type="match status" value="1"/>
</dbReference>
<dbReference type="InterPro" id="IPR051545">
    <property type="entry name" value="NAD(P)H_dehydrogenase_qn"/>
</dbReference>
<keyword evidence="13" id="KW-1185">Reference proteome</keyword>
<feature type="transmembrane region" description="Helical" evidence="10">
    <location>
        <begin position="324"/>
        <end position="342"/>
    </location>
</feature>
<keyword evidence="9 10" id="KW-0472">Membrane</keyword>
<feature type="transmembrane region" description="Helical" evidence="10">
    <location>
        <begin position="420"/>
        <end position="440"/>
    </location>
</feature>
<dbReference type="OrthoDB" id="652200at2"/>
<keyword evidence="8" id="KW-0560">Oxidoreductase</keyword>
<organism evidence="12 13">
    <name type="scientific">Sphingobacterium humi</name>
    <dbReference type="NCBI Taxonomy" id="1796905"/>
    <lineage>
        <taxon>Bacteria</taxon>
        <taxon>Pseudomonadati</taxon>
        <taxon>Bacteroidota</taxon>
        <taxon>Sphingobacteriia</taxon>
        <taxon>Sphingobacteriales</taxon>
        <taxon>Sphingobacteriaceae</taxon>
        <taxon>Sphingobacterium</taxon>
    </lineage>
</organism>
<evidence type="ECO:0000256" key="1">
    <source>
        <dbReference type="ARBA" id="ARBA00004141"/>
    </source>
</evidence>
<dbReference type="UniPathway" id="UPA00079"/>
<evidence type="ECO:0000256" key="2">
    <source>
        <dbReference type="ARBA" id="ARBA00004863"/>
    </source>
</evidence>
<dbReference type="SUPFAM" id="SSF52218">
    <property type="entry name" value="Flavoproteins"/>
    <property type="match status" value="1"/>
</dbReference>